<dbReference type="Pfam" id="PF08448">
    <property type="entry name" value="PAS_4"/>
    <property type="match status" value="1"/>
</dbReference>
<feature type="transmembrane region" description="Helical" evidence="1">
    <location>
        <begin position="60"/>
        <end position="80"/>
    </location>
</feature>
<dbReference type="Gene3D" id="3.30.565.10">
    <property type="entry name" value="Histidine kinase-like ATPase, C-terminal domain"/>
    <property type="match status" value="1"/>
</dbReference>
<dbReference type="CDD" id="cd00130">
    <property type="entry name" value="PAS"/>
    <property type="match status" value="1"/>
</dbReference>
<dbReference type="Pfam" id="PF02518">
    <property type="entry name" value="HATPase_c"/>
    <property type="match status" value="1"/>
</dbReference>
<dbReference type="InterPro" id="IPR013656">
    <property type="entry name" value="PAS_4"/>
</dbReference>
<dbReference type="SUPFAM" id="SSF55785">
    <property type="entry name" value="PYP-like sensor domain (PAS domain)"/>
    <property type="match status" value="3"/>
</dbReference>
<keyword evidence="5" id="KW-0418">Kinase</keyword>
<dbReference type="EC" id="2.7.13.3" evidence="5"/>
<feature type="transmembrane region" description="Helical" evidence="1">
    <location>
        <begin position="274"/>
        <end position="295"/>
    </location>
</feature>
<accession>A0ABR5SFR6</accession>
<dbReference type="GO" id="GO:0004673">
    <property type="term" value="F:protein histidine kinase activity"/>
    <property type="evidence" value="ECO:0007669"/>
    <property type="project" value="UniProtKB-EC"/>
</dbReference>
<dbReference type="PROSITE" id="PS50113">
    <property type="entry name" value="PAC"/>
    <property type="match status" value="1"/>
</dbReference>
<evidence type="ECO:0000313" key="5">
    <source>
        <dbReference type="EMBL" id="KWT78335.1"/>
    </source>
</evidence>
<dbReference type="InterPro" id="IPR005467">
    <property type="entry name" value="His_kinase_dom"/>
</dbReference>
<dbReference type="InterPro" id="IPR003594">
    <property type="entry name" value="HATPase_dom"/>
</dbReference>
<dbReference type="PANTHER" id="PTHR43065:SF23">
    <property type="entry name" value="SENSOR HISTIDINE KINASE PDTAS"/>
    <property type="match status" value="1"/>
</dbReference>
<evidence type="ECO:0000259" key="3">
    <source>
        <dbReference type="PROSITE" id="PS50112"/>
    </source>
</evidence>
<sequence>MTIDKQEAFPNIPVISEPTIALFKTISGIAAALVFALGVFVLAAWLFNIRDLEILYLNPIAMKANAALMFVLTGVSLWLLQTKRVNRRTRFFSKTCASIAALIGSLTLVEYLFNIDLGIDQALFRDIPNVLMTPHAGRMSPLTAVNFVLAGTALLLTDVETRKGYRLSQIIAIVWGIISMICFMGYLYNITLLYQQSSFTVMAIHTSLAFTLLSIGVVFARPEEGIMIFFIQDGLGSIMARRILAVVTLTPVITDVIIISGLRAGFYDIPYTMAFHTVIITVVIVIIVLHTALTLNKIDYKQRKSEAETEIVARFPGENPFPVMRVSRGLNVTYVNKSSKPLIDYLGFQKDGDNLYAGKMWADEIAAVLDSGQMRIIEIPVNDRVFQFTIAPMPDSDYVNLYGSDITRLKLMEELLNYEKRKLQNILDSMQDGIYIVNQEYTIEYANPVVIREFGSCNDMKCYSYFHGRMEPCPWCRNPEVYQGVTVRWEFTMTNTGKTYDIIDTPLINQDGSISKLEIFRDITVRKQIENDLRLLSRAIEDSMDDVHIVDMSGKILYANKAAIAMTGYSLEESVGMDVANLANDPAFGRDVIIASVKKEGFWNGEILCKKKDGTLYTAWLIVNLVNDTTGKPVALIGTMRDITMKKAIEEAYHTSEANMRALMNSITESVALIGTDGIFITVNDTFARRFKKESSDIVGAKMVDLLTPDVLESRKKYFDGVISTGSPVHFEDIRGETYFYSNMYPVFNENNKVSGVAVYAVDITEHKKYENYLLRSIREKDMLTREVHHRVKNNLQIVAGLIGLQLNYVTDETYKSMFTETMNRIKSISLVHDKLYRSKGLSEVDLKEYIVNLSKELLNSFCVDSSSVEMTLDIEPVVVGVDIAVPCGLIINELFTNILKYAFPDKRTGKIDISIHYKGGDNFEMVISDNGVGFPADVDFRNTKSLGLHIVNLLVRQIGGTIELDKTYGSKFTINFENHKEQYG</sequence>
<dbReference type="Proteomes" id="UP000060487">
    <property type="component" value="Unassembled WGS sequence"/>
</dbReference>
<dbReference type="SUPFAM" id="SSF55874">
    <property type="entry name" value="ATPase domain of HSP90 chaperone/DNA topoisomerase II/histidine kinase"/>
    <property type="match status" value="1"/>
</dbReference>
<dbReference type="Pfam" id="PF13188">
    <property type="entry name" value="PAS_8"/>
    <property type="match status" value="1"/>
</dbReference>
<dbReference type="InterPro" id="IPR000014">
    <property type="entry name" value="PAS"/>
</dbReference>
<feature type="transmembrane region" description="Helical" evidence="1">
    <location>
        <begin position="169"/>
        <end position="188"/>
    </location>
</feature>
<evidence type="ECO:0000259" key="4">
    <source>
        <dbReference type="PROSITE" id="PS50113"/>
    </source>
</evidence>
<protein>
    <submittedName>
        <fullName evidence="5">Sensor histidine kinase</fullName>
        <ecNumber evidence="5">2.7.13.3</ecNumber>
    </submittedName>
</protein>
<keyword evidence="1" id="KW-0472">Membrane</keyword>
<organism evidence="5 6">
    <name type="scientific">Candidatus Magnetominusculus xianensis</name>
    <dbReference type="NCBI Taxonomy" id="1748249"/>
    <lineage>
        <taxon>Bacteria</taxon>
        <taxon>Pseudomonadati</taxon>
        <taxon>Nitrospirota</taxon>
        <taxon>Nitrospiria</taxon>
        <taxon>Nitrospirales</taxon>
        <taxon>Nitrospiraceae</taxon>
        <taxon>Candidatus Magnetominusculus</taxon>
    </lineage>
</organism>
<dbReference type="SMART" id="SM00387">
    <property type="entry name" value="HATPase_c"/>
    <property type="match status" value="1"/>
</dbReference>
<gene>
    <name evidence="5" type="ORF">ASN18_2840</name>
</gene>
<feature type="domain" description="PAC" evidence="4">
    <location>
        <begin position="603"/>
        <end position="655"/>
    </location>
</feature>
<dbReference type="RefSeq" id="WP_236861780.1">
    <property type="nucleotide sequence ID" value="NZ_LNQR01000116.1"/>
</dbReference>
<dbReference type="Pfam" id="PF07568">
    <property type="entry name" value="HisKA_2"/>
    <property type="match status" value="1"/>
</dbReference>
<dbReference type="Pfam" id="PF13426">
    <property type="entry name" value="PAS_9"/>
    <property type="match status" value="1"/>
</dbReference>
<dbReference type="InterPro" id="IPR000700">
    <property type="entry name" value="PAS-assoc_C"/>
</dbReference>
<name>A0ABR5SFR6_9BACT</name>
<evidence type="ECO:0000259" key="2">
    <source>
        <dbReference type="PROSITE" id="PS50109"/>
    </source>
</evidence>
<keyword evidence="1" id="KW-1133">Transmembrane helix</keyword>
<dbReference type="SMART" id="SM00091">
    <property type="entry name" value="PAS"/>
    <property type="match status" value="4"/>
</dbReference>
<keyword evidence="6" id="KW-1185">Reference proteome</keyword>
<feature type="transmembrane region" description="Helical" evidence="1">
    <location>
        <begin position="200"/>
        <end position="222"/>
    </location>
</feature>
<evidence type="ECO:0000256" key="1">
    <source>
        <dbReference type="SAM" id="Phobius"/>
    </source>
</evidence>
<dbReference type="Gene3D" id="3.30.450.20">
    <property type="entry name" value="PAS domain"/>
    <property type="match status" value="3"/>
</dbReference>
<dbReference type="PANTHER" id="PTHR43065">
    <property type="entry name" value="SENSOR HISTIDINE KINASE"/>
    <property type="match status" value="1"/>
</dbReference>
<dbReference type="InterPro" id="IPR035965">
    <property type="entry name" value="PAS-like_dom_sf"/>
</dbReference>
<feature type="transmembrane region" description="Helical" evidence="1">
    <location>
        <begin position="243"/>
        <end position="262"/>
    </location>
</feature>
<keyword evidence="1" id="KW-0812">Transmembrane</keyword>
<dbReference type="SMART" id="SM00086">
    <property type="entry name" value="PAC"/>
    <property type="match status" value="1"/>
</dbReference>
<evidence type="ECO:0000313" key="6">
    <source>
        <dbReference type="Proteomes" id="UP000060487"/>
    </source>
</evidence>
<feature type="domain" description="PAS" evidence="3">
    <location>
        <begin position="532"/>
        <end position="576"/>
    </location>
</feature>
<dbReference type="InterPro" id="IPR001610">
    <property type="entry name" value="PAC"/>
</dbReference>
<keyword evidence="5" id="KW-0808">Transferase</keyword>
<feature type="transmembrane region" description="Helical" evidence="1">
    <location>
        <begin position="92"/>
        <end position="113"/>
    </location>
</feature>
<dbReference type="InterPro" id="IPR036890">
    <property type="entry name" value="HATPase_C_sf"/>
</dbReference>
<reference evidence="5 6" key="1">
    <citation type="submission" date="2015-11" db="EMBL/GenBank/DDBJ databases">
        <authorList>
            <person name="Lin W."/>
        </authorList>
    </citation>
    <scope>NUCLEOTIDE SEQUENCE [LARGE SCALE GENOMIC DNA]</scope>
    <source>
        <strain evidence="5 6">HCH-1</strain>
    </source>
</reference>
<feature type="transmembrane region" description="Helical" evidence="1">
    <location>
        <begin position="21"/>
        <end position="48"/>
    </location>
</feature>
<feature type="domain" description="Histidine kinase" evidence="2">
    <location>
        <begin position="787"/>
        <end position="981"/>
    </location>
</feature>
<dbReference type="InterPro" id="IPR011495">
    <property type="entry name" value="Sig_transdc_His_kin_sub2_dim/P"/>
</dbReference>
<dbReference type="PROSITE" id="PS50112">
    <property type="entry name" value="PAS"/>
    <property type="match status" value="2"/>
</dbReference>
<feature type="domain" description="PAS" evidence="3">
    <location>
        <begin position="656"/>
        <end position="726"/>
    </location>
</feature>
<dbReference type="EMBL" id="LNQR01000116">
    <property type="protein sequence ID" value="KWT78335.1"/>
    <property type="molecule type" value="Genomic_DNA"/>
</dbReference>
<comment type="caution">
    <text evidence="5">The sequence shown here is derived from an EMBL/GenBank/DDBJ whole genome shotgun (WGS) entry which is preliminary data.</text>
</comment>
<proteinExistence type="predicted"/>
<dbReference type="PROSITE" id="PS50109">
    <property type="entry name" value="HIS_KIN"/>
    <property type="match status" value="1"/>
</dbReference>
<dbReference type="NCBIfam" id="TIGR00229">
    <property type="entry name" value="sensory_box"/>
    <property type="match status" value="2"/>
</dbReference>